<reference evidence="2" key="3">
    <citation type="submission" date="2020-02" db="EMBL/GenBank/DDBJ databases">
        <authorList>
            <person name="Matsumoto Y."/>
            <person name="Motooka D."/>
            <person name="Nakamura S."/>
        </authorList>
    </citation>
    <scope>NUCLEOTIDE SEQUENCE</scope>
    <source>
        <strain evidence="2">JCM 16367</strain>
    </source>
</reference>
<reference evidence="3 4" key="1">
    <citation type="submission" date="2017-02" db="EMBL/GenBank/DDBJ databases">
        <title>The new phylogeny of genus Mycobacterium.</title>
        <authorList>
            <person name="Tortoli E."/>
            <person name="Trovato A."/>
            <person name="Cirillo D.M."/>
        </authorList>
    </citation>
    <scope>NUCLEOTIDE SEQUENCE [LARGE SCALE GENOMIC DNA]</scope>
    <source>
        <strain evidence="3 4">DSM 45145</strain>
    </source>
</reference>
<proteinExistence type="predicted"/>
<dbReference type="InterPro" id="IPR016181">
    <property type="entry name" value="Acyl_CoA_acyltransferase"/>
</dbReference>
<dbReference type="PROSITE" id="PS51186">
    <property type="entry name" value="GNAT"/>
    <property type="match status" value="1"/>
</dbReference>
<protein>
    <submittedName>
        <fullName evidence="2">Aminoglycoside 2'-N-acetyltransferase</fullName>
    </submittedName>
</protein>
<dbReference type="EMBL" id="AP022583">
    <property type="protein sequence ID" value="BBY06699.1"/>
    <property type="molecule type" value="Genomic_DNA"/>
</dbReference>
<organism evidence="2 5">
    <name type="scientific">Mycobacterium noviomagense</name>
    <dbReference type="NCBI Taxonomy" id="459858"/>
    <lineage>
        <taxon>Bacteria</taxon>
        <taxon>Bacillati</taxon>
        <taxon>Actinomycetota</taxon>
        <taxon>Actinomycetes</taxon>
        <taxon>Mycobacteriales</taxon>
        <taxon>Mycobacteriaceae</taxon>
        <taxon>Mycobacterium</taxon>
    </lineage>
</organism>
<dbReference type="AlphaFoldDB" id="A0A7I7PDW7"/>
<name>A0A7I7PDW7_9MYCO</name>
<evidence type="ECO:0000259" key="1">
    <source>
        <dbReference type="PROSITE" id="PS51186"/>
    </source>
</evidence>
<gene>
    <name evidence="2" type="primary">aac</name>
    <name evidence="3" type="ORF">BST37_16280</name>
    <name evidence="2" type="ORF">MNVI_20170</name>
</gene>
<sequence>MRTQVHTARLVHTADLDIETYHSARQMVSAAFGDEFSDTDWEHALGGMHALIWHRGAIIAHAAVVQRRLLYRGAALRCGYVEGVAVREDWRGQGLAIALLDAAEQVMRGAYQIGAIKASSDRGQQMFTLRGWLHWRGPTSVLAPTGPTRTPEADGAVFVLPIGINMDTSAGLTCDWRDGKVW</sequence>
<dbReference type="CDD" id="cd04301">
    <property type="entry name" value="NAT_SF"/>
    <property type="match status" value="1"/>
</dbReference>
<feature type="domain" description="N-acetyltransferase" evidence="1">
    <location>
        <begin position="11"/>
        <end position="147"/>
    </location>
</feature>
<dbReference type="GO" id="GO:0016747">
    <property type="term" value="F:acyltransferase activity, transferring groups other than amino-acyl groups"/>
    <property type="evidence" value="ECO:0007669"/>
    <property type="project" value="InterPro"/>
</dbReference>
<reference evidence="2 5" key="2">
    <citation type="journal article" date="2019" name="Emerg. Microbes Infect.">
        <title>Comprehensive subspecies identification of 175 nontuberculous mycobacteria species based on 7547 genomic profiles.</title>
        <authorList>
            <person name="Matsumoto Y."/>
            <person name="Kinjo T."/>
            <person name="Motooka D."/>
            <person name="Nabeya D."/>
            <person name="Jung N."/>
            <person name="Uechi K."/>
            <person name="Horii T."/>
            <person name="Iida T."/>
            <person name="Fujita J."/>
            <person name="Nakamura S."/>
        </authorList>
    </citation>
    <scope>NUCLEOTIDE SEQUENCE [LARGE SCALE GENOMIC DNA]</scope>
    <source>
        <strain evidence="2 5">JCM 16367</strain>
    </source>
</reference>
<dbReference type="OrthoDB" id="70281at2"/>
<dbReference type="RefSeq" id="WP_083088794.1">
    <property type="nucleotide sequence ID" value="NZ_AP022583.1"/>
</dbReference>
<keyword evidence="2" id="KW-0808">Transferase</keyword>
<dbReference type="EMBL" id="MVIC01000034">
    <property type="protein sequence ID" value="ORB12438.1"/>
    <property type="molecule type" value="Genomic_DNA"/>
</dbReference>
<evidence type="ECO:0000313" key="5">
    <source>
        <dbReference type="Proteomes" id="UP000466894"/>
    </source>
</evidence>
<dbReference type="InterPro" id="IPR000182">
    <property type="entry name" value="GNAT_dom"/>
</dbReference>
<dbReference type="Proteomes" id="UP000466894">
    <property type="component" value="Chromosome"/>
</dbReference>
<evidence type="ECO:0000313" key="4">
    <source>
        <dbReference type="Proteomes" id="UP000192374"/>
    </source>
</evidence>
<dbReference type="Pfam" id="PF13527">
    <property type="entry name" value="Acetyltransf_9"/>
    <property type="match status" value="1"/>
</dbReference>
<evidence type="ECO:0000313" key="2">
    <source>
        <dbReference type="EMBL" id="BBY06699.1"/>
    </source>
</evidence>
<accession>A0A7I7PDW7</accession>
<dbReference type="SUPFAM" id="SSF55729">
    <property type="entry name" value="Acyl-CoA N-acyltransferases (Nat)"/>
    <property type="match status" value="1"/>
</dbReference>
<dbReference type="Proteomes" id="UP000192374">
    <property type="component" value="Unassembled WGS sequence"/>
</dbReference>
<keyword evidence="4" id="KW-1185">Reference proteome</keyword>
<evidence type="ECO:0000313" key="3">
    <source>
        <dbReference type="EMBL" id="ORB12438.1"/>
    </source>
</evidence>
<dbReference type="Gene3D" id="3.40.630.30">
    <property type="match status" value="1"/>
</dbReference>
<dbReference type="KEGG" id="mnv:MNVI_20170"/>